<organism evidence="2 3">
    <name type="scientific">Paraglaciecola chathamensis S18K6</name>
    <dbReference type="NCBI Taxonomy" id="1127672"/>
    <lineage>
        <taxon>Bacteria</taxon>
        <taxon>Pseudomonadati</taxon>
        <taxon>Pseudomonadota</taxon>
        <taxon>Gammaproteobacteria</taxon>
        <taxon>Alteromonadales</taxon>
        <taxon>Alteromonadaceae</taxon>
        <taxon>Paraglaciecola</taxon>
    </lineage>
</organism>
<name>A0AAV3V454_9ALTE</name>
<evidence type="ECO:0000313" key="2">
    <source>
        <dbReference type="EMBL" id="GAC11587.1"/>
    </source>
</evidence>
<feature type="compositionally biased region" description="Polar residues" evidence="1">
    <location>
        <begin position="50"/>
        <end position="63"/>
    </location>
</feature>
<feature type="compositionally biased region" description="Low complexity" evidence="1">
    <location>
        <begin position="36"/>
        <end position="49"/>
    </location>
</feature>
<sequence>MDVSATGSNTVQTNVLAPRQEVSASRAETERLTAPQDSQTLSTSSSAQQGNATPQTSDPNQRVGSIVDIQV</sequence>
<dbReference type="RefSeq" id="WP_007990513.1">
    <property type="nucleotide sequence ID" value="NZ_BAEM01000044.1"/>
</dbReference>
<proteinExistence type="predicted"/>
<dbReference type="EMBL" id="BAEM01000044">
    <property type="protein sequence ID" value="GAC11587.1"/>
    <property type="molecule type" value="Genomic_DNA"/>
</dbReference>
<accession>A0AAV3V454</accession>
<gene>
    <name evidence="2" type="ORF">GCHA_3657</name>
</gene>
<protein>
    <submittedName>
        <fullName evidence="2">Uncharacterized protein</fullName>
    </submittedName>
</protein>
<dbReference type="Proteomes" id="UP000006320">
    <property type="component" value="Unassembled WGS sequence"/>
</dbReference>
<dbReference type="AlphaFoldDB" id="A0AAV3V454"/>
<feature type="region of interest" description="Disordered" evidence="1">
    <location>
        <begin position="1"/>
        <end position="71"/>
    </location>
</feature>
<comment type="caution">
    <text evidence="2">The sequence shown here is derived from an EMBL/GenBank/DDBJ whole genome shotgun (WGS) entry which is preliminary data.</text>
</comment>
<evidence type="ECO:0000256" key="1">
    <source>
        <dbReference type="SAM" id="MobiDB-lite"/>
    </source>
</evidence>
<reference evidence="2 3" key="1">
    <citation type="journal article" date="2017" name="Antonie Van Leeuwenhoek">
        <title>Rhizobium rhizosphaerae sp. nov., a novel species isolated from rice rhizosphere.</title>
        <authorList>
            <person name="Zhao J.J."/>
            <person name="Zhang J."/>
            <person name="Zhang R.J."/>
            <person name="Zhang C.W."/>
            <person name="Yin H.Q."/>
            <person name="Zhang X.X."/>
        </authorList>
    </citation>
    <scope>NUCLEOTIDE SEQUENCE [LARGE SCALE GENOMIC DNA]</scope>
    <source>
        <strain evidence="2 3">S18K6</strain>
    </source>
</reference>
<evidence type="ECO:0000313" key="3">
    <source>
        <dbReference type="Proteomes" id="UP000006320"/>
    </source>
</evidence>
<feature type="compositionally biased region" description="Polar residues" evidence="1">
    <location>
        <begin position="1"/>
        <end position="15"/>
    </location>
</feature>